<proteinExistence type="predicted"/>
<evidence type="ECO:0000256" key="1">
    <source>
        <dbReference type="SAM" id="Phobius"/>
    </source>
</evidence>
<feature type="transmembrane region" description="Helical" evidence="1">
    <location>
        <begin position="12"/>
        <end position="34"/>
    </location>
</feature>
<sequence length="35" mass="4049">MGCLLNNELLTVFDMTLTISWENQIFALIFALLFL</sequence>
<organism evidence="2">
    <name type="scientific">Anguilla anguilla</name>
    <name type="common">European freshwater eel</name>
    <name type="synonym">Muraena anguilla</name>
    <dbReference type="NCBI Taxonomy" id="7936"/>
    <lineage>
        <taxon>Eukaryota</taxon>
        <taxon>Metazoa</taxon>
        <taxon>Chordata</taxon>
        <taxon>Craniata</taxon>
        <taxon>Vertebrata</taxon>
        <taxon>Euteleostomi</taxon>
        <taxon>Actinopterygii</taxon>
        <taxon>Neopterygii</taxon>
        <taxon>Teleostei</taxon>
        <taxon>Anguilliformes</taxon>
        <taxon>Anguillidae</taxon>
        <taxon>Anguilla</taxon>
    </lineage>
</organism>
<keyword evidence="1" id="KW-1133">Transmembrane helix</keyword>
<accession>A0A0E9WNR3</accession>
<protein>
    <submittedName>
        <fullName evidence="2">Uncharacterized protein</fullName>
    </submittedName>
</protein>
<dbReference type="AlphaFoldDB" id="A0A0E9WNR3"/>
<reference evidence="2" key="2">
    <citation type="journal article" date="2015" name="Fish Shellfish Immunol.">
        <title>Early steps in the European eel (Anguilla anguilla)-Vibrio vulnificus interaction in the gills: Role of the RtxA13 toxin.</title>
        <authorList>
            <person name="Callol A."/>
            <person name="Pajuelo D."/>
            <person name="Ebbesson L."/>
            <person name="Teles M."/>
            <person name="MacKenzie S."/>
            <person name="Amaro C."/>
        </authorList>
    </citation>
    <scope>NUCLEOTIDE SEQUENCE</scope>
</reference>
<keyword evidence="1" id="KW-0472">Membrane</keyword>
<reference evidence="2" key="1">
    <citation type="submission" date="2014-11" db="EMBL/GenBank/DDBJ databases">
        <authorList>
            <person name="Amaro Gonzalez C."/>
        </authorList>
    </citation>
    <scope>NUCLEOTIDE SEQUENCE</scope>
</reference>
<evidence type="ECO:0000313" key="2">
    <source>
        <dbReference type="EMBL" id="JAH91220.1"/>
    </source>
</evidence>
<name>A0A0E9WNR3_ANGAN</name>
<dbReference type="EMBL" id="GBXM01017357">
    <property type="protein sequence ID" value="JAH91220.1"/>
    <property type="molecule type" value="Transcribed_RNA"/>
</dbReference>
<keyword evidence="1" id="KW-0812">Transmembrane</keyword>